<dbReference type="AlphaFoldDB" id="A0A4Z2J8D6"/>
<dbReference type="Proteomes" id="UP000314294">
    <property type="component" value="Unassembled WGS sequence"/>
</dbReference>
<accession>A0A4Z2J8D6</accession>
<feature type="region of interest" description="Disordered" evidence="1">
    <location>
        <begin position="1"/>
        <end position="62"/>
    </location>
</feature>
<keyword evidence="3" id="KW-1185">Reference proteome</keyword>
<comment type="caution">
    <text evidence="2">The sequence shown here is derived from an EMBL/GenBank/DDBJ whole genome shotgun (WGS) entry which is preliminary data.</text>
</comment>
<organism evidence="2 3">
    <name type="scientific">Liparis tanakae</name>
    <name type="common">Tanaka's snailfish</name>
    <dbReference type="NCBI Taxonomy" id="230148"/>
    <lineage>
        <taxon>Eukaryota</taxon>
        <taxon>Metazoa</taxon>
        <taxon>Chordata</taxon>
        <taxon>Craniata</taxon>
        <taxon>Vertebrata</taxon>
        <taxon>Euteleostomi</taxon>
        <taxon>Actinopterygii</taxon>
        <taxon>Neopterygii</taxon>
        <taxon>Teleostei</taxon>
        <taxon>Neoteleostei</taxon>
        <taxon>Acanthomorphata</taxon>
        <taxon>Eupercaria</taxon>
        <taxon>Perciformes</taxon>
        <taxon>Cottioidei</taxon>
        <taxon>Cottales</taxon>
        <taxon>Liparidae</taxon>
        <taxon>Liparis</taxon>
    </lineage>
</organism>
<name>A0A4Z2J8D6_9TELE</name>
<reference evidence="2 3" key="1">
    <citation type="submission" date="2019-03" db="EMBL/GenBank/DDBJ databases">
        <title>First draft genome of Liparis tanakae, snailfish: a comprehensive survey of snailfish specific genes.</title>
        <authorList>
            <person name="Kim W."/>
            <person name="Song I."/>
            <person name="Jeong J.-H."/>
            <person name="Kim D."/>
            <person name="Kim S."/>
            <person name="Ryu S."/>
            <person name="Song J.Y."/>
            <person name="Lee S.K."/>
        </authorList>
    </citation>
    <scope>NUCLEOTIDE SEQUENCE [LARGE SCALE GENOMIC DNA]</scope>
    <source>
        <tissue evidence="2">Muscle</tissue>
    </source>
</reference>
<sequence>MTFDQSMRVSPDNQPGSADRRATLNKPNVITDETKRDDLRPDRAARHSHGAAGKTMSNSRDDVPLGELSFIDQHVHLTGDKGERASKVLNTAQKTLGRGEAQTL</sequence>
<feature type="compositionally biased region" description="Basic and acidic residues" evidence="1">
    <location>
        <begin position="32"/>
        <end position="45"/>
    </location>
</feature>
<gene>
    <name evidence="2" type="ORF">EYF80_003435</name>
</gene>
<dbReference type="EMBL" id="SRLO01000016">
    <property type="protein sequence ID" value="TNN86350.1"/>
    <property type="molecule type" value="Genomic_DNA"/>
</dbReference>
<feature type="compositionally biased region" description="Polar residues" evidence="1">
    <location>
        <begin position="1"/>
        <end position="16"/>
    </location>
</feature>
<evidence type="ECO:0000256" key="1">
    <source>
        <dbReference type="SAM" id="MobiDB-lite"/>
    </source>
</evidence>
<protein>
    <submittedName>
        <fullName evidence="2">Uncharacterized protein</fullName>
    </submittedName>
</protein>
<evidence type="ECO:0000313" key="3">
    <source>
        <dbReference type="Proteomes" id="UP000314294"/>
    </source>
</evidence>
<proteinExistence type="predicted"/>
<evidence type="ECO:0000313" key="2">
    <source>
        <dbReference type="EMBL" id="TNN86350.1"/>
    </source>
</evidence>